<dbReference type="Gene3D" id="3.40.50.720">
    <property type="entry name" value="NAD(P)-binding Rossmann-like Domain"/>
    <property type="match status" value="1"/>
</dbReference>
<protein>
    <submittedName>
        <fullName evidence="3">Alcohol dehydrogenase catalytic domain-containing protein</fullName>
    </submittedName>
</protein>
<dbReference type="SUPFAM" id="SSF50129">
    <property type="entry name" value="GroES-like"/>
    <property type="match status" value="1"/>
</dbReference>
<dbReference type="CDD" id="cd08255">
    <property type="entry name" value="2-desacetyl-2-hydroxyethyl_bacteriochlorophyllide_like"/>
    <property type="match status" value="1"/>
</dbReference>
<accession>A0A6G7VFL1</accession>
<reference evidence="4" key="1">
    <citation type="submission" date="2020-01" db="EMBL/GenBank/DDBJ databases">
        <title>Caldichromatium gen. nov., sp. nov., a thermophilic purple sulfur bacterium member of the family Chromatiaceae isolated from Nakabusa hot spring, Japan.</title>
        <authorList>
            <person name="Saini M.K."/>
            <person name="Hanada S."/>
            <person name="Tank M."/>
        </authorList>
    </citation>
    <scope>NUCLEOTIDE SEQUENCE [LARGE SCALE GENOMIC DNA]</scope>
    <source>
        <strain evidence="4">No.7</strain>
    </source>
</reference>
<dbReference type="Proteomes" id="UP000502699">
    <property type="component" value="Chromosome"/>
</dbReference>
<gene>
    <name evidence="3" type="ORF">GWK36_12645</name>
</gene>
<keyword evidence="1" id="KW-0560">Oxidoreductase</keyword>
<organism evidence="3 4">
    <name type="scientific">Caldichromatium japonicum</name>
    <dbReference type="NCBI Taxonomy" id="2699430"/>
    <lineage>
        <taxon>Bacteria</taxon>
        <taxon>Pseudomonadati</taxon>
        <taxon>Pseudomonadota</taxon>
        <taxon>Gammaproteobacteria</taxon>
        <taxon>Chromatiales</taxon>
        <taxon>Chromatiaceae</taxon>
        <taxon>Caldichromatium</taxon>
    </lineage>
</organism>
<dbReference type="RefSeq" id="WP_166271606.1">
    <property type="nucleotide sequence ID" value="NZ_CP048029.1"/>
</dbReference>
<dbReference type="InterPro" id="IPR036291">
    <property type="entry name" value="NAD(P)-bd_dom_sf"/>
</dbReference>
<evidence type="ECO:0000256" key="1">
    <source>
        <dbReference type="ARBA" id="ARBA00023002"/>
    </source>
</evidence>
<dbReference type="KEGG" id="cjap:GWK36_12645"/>
<evidence type="ECO:0000313" key="4">
    <source>
        <dbReference type="Proteomes" id="UP000502699"/>
    </source>
</evidence>
<dbReference type="InterPro" id="IPR011032">
    <property type="entry name" value="GroES-like_sf"/>
</dbReference>
<dbReference type="PANTHER" id="PTHR43189">
    <property type="entry name" value="ZINC-TYPE ALCOHOL DEHYDROGENASE-LIKE PROTEIN C1198.01-RELATED"/>
    <property type="match status" value="1"/>
</dbReference>
<feature type="domain" description="Alcohol dehydrogenase-like N-terminal" evidence="2">
    <location>
        <begin position="36"/>
        <end position="131"/>
    </location>
</feature>
<name>A0A6G7VFL1_9GAMM</name>
<dbReference type="Pfam" id="PF08240">
    <property type="entry name" value="ADH_N"/>
    <property type="match status" value="1"/>
</dbReference>
<dbReference type="InterPro" id="IPR013154">
    <property type="entry name" value="ADH-like_N"/>
</dbReference>
<keyword evidence="4" id="KW-1185">Reference proteome</keyword>
<evidence type="ECO:0000313" key="3">
    <source>
        <dbReference type="EMBL" id="QIK38690.1"/>
    </source>
</evidence>
<dbReference type="Gene3D" id="3.90.180.10">
    <property type="entry name" value="Medium-chain alcohol dehydrogenases, catalytic domain"/>
    <property type="match status" value="2"/>
</dbReference>
<dbReference type="AlphaFoldDB" id="A0A6G7VFL1"/>
<dbReference type="SUPFAM" id="SSF51735">
    <property type="entry name" value="NAD(P)-binding Rossmann-fold domains"/>
    <property type="match status" value="1"/>
</dbReference>
<evidence type="ECO:0000259" key="2">
    <source>
        <dbReference type="Pfam" id="PF08240"/>
    </source>
</evidence>
<dbReference type="GO" id="GO:0016491">
    <property type="term" value="F:oxidoreductase activity"/>
    <property type="evidence" value="ECO:0007669"/>
    <property type="project" value="UniProtKB-KW"/>
</dbReference>
<dbReference type="PANTHER" id="PTHR43189:SF1">
    <property type="entry name" value="ZINC-TYPE ALCOHOL DEHYDROGENASE-LIKE PROTEIN C1198.01"/>
    <property type="match status" value="1"/>
</dbReference>
<dbReference type="EMBL" id="CP048029">
    <property type="protein sequence ID" value="QIK38690.1"/>
    <property type="molecule type" value="Genomic_DNA"/>
</dbReference>
<proteinExistence type="predicted"/>
<sequence length="355" mass="38265">MTTPLNAELPLLEALAVVFEQPEQLALKRLPLDPPGPADVVVDIEWSGISTGTERLLWQGTMPPFPGMGYPLVPGYESVGRVIHAGPEAGLAVGERVFVPGARCYGEVRGLFGGAASRVVAPAARVFPVPESLDEQAVLLTLAATAYHALVPPAEAPVHAALRTEGNQGAGERTETVRTETDTIPPLELIVGHGVLGRLLARIASLSDGPPPIVWETNPIRRSGAEGLGYTVIAPEDDPRRDYRSICDMSGDHRILNTLIARLARGGELILGGFYHEPLCFDFPPAFMRELRLRIAAEFQHLDLAAVQDLIAFGRLSLAGLITHRLPATEAEQAYRTAFTDPGCLKMILDWRTCA</sequence>